<keyword evidence="2" id="KW-1185">Reference proteome</keyword>
<proteinExistence type="predicted"/>
<gene>
    <name evidence="1" type="ORF">ACFO5R_10335</name>
</gene>
<dbReference type="AlphaFoldDB" id="A0ABD5PQX8"/>
<evidence type="ECO:0000313" key="2">
    <source>
        <dbReference type="Proteomes" id="UP001595898"/>
    </source>
</evidence>
<dbReference type="Proteomes" id="UP001595898">
    <property type="component" value="Unassembled WGS sequence"/>
</dbReference>
<sequence length="55" mass="6237">MIQVASTPHEIEGRWKWPDWDRGPYDALSSVMLGPPFEGYLELSTEVAVQTKGEM</sequence>
<evidence type="ECO:0000313" key="1">
    <source>
        <dbReference type="EMBL" id="MFC4542324.1"/>
    </source>
</evidence>
<dbReference type="RefSeq" id="WP_250141723.1">
    <property type="nucleotide sequence ID" value="NZ_JALIQP010000004.1"/>
</dbReference>
<organism evidence="1 2">
    <name type="scientific">Halosolutus amylolyticus</name>
    <dbReference type="NCBI Taxonomy" id="2932267"/>
    <lineage>
        <taxon>Archaea</taxon>
        <taxon>Methanobacteriati</taxon>
        <taxon>Methanobacteriota</taxon>
        <taxon>Stenosarchaea group</taxon>
        <taxon>Halobacteria</taxon>
        <taxon>Halobacteriales</taxon>
        <taxon>Natrialbaceae</taxon>
        <taxon>Halosolutus</taxon>
    </lineage>
</organism>
<accession>A0ABD5PQX8</accession>
<dbReference type="EMBL" id="JBHSFA010000005">
    <property type="protein sequence ID" value="MFC4542324.1"/>
    <property type="molecule type" value="Genomic_DNA"/>
</dbReference>
<protein>
    <submittedName>
        <fullName evidence="1">Uncharacterized protein</fullName>
    </submittedName>
</protein>
<reference evidence="1 2" key="1">
    <citation type="journal article" date="2019" name="Int. J. Syst. Evol. Microbiol.">
        <title>The Global Catalogue of Microorganisms (GCM) 10K type strain sequencing project: providing services to taxonomists for standard genome sequencing and annotation.</title>
        <authorList>
            <consortium name="The Broad Institute Genomics Platform"/>
            <consortium name="The Broad Institute Genome Sequencing Center for Infectious Disease"/>
            <person name="Wu L."/>
            <person name="Ma J."/>
        </authorList>
    </citation>
    <scope>NUCLEOTIDE SEQUENCE [LARGE SCALE GENOMIC DNA]</scope>
    <source>
        <strain evidence="1 2">WLHS5</strain>
    </source>
</reference>
<name>A0ABD5PQX8_9EURY</name>
<comment type="caution">
    <text evidence="1">The sequence shown here is derived from an EMBL/GenBank/DDBJ whole genome shotgun (WGS) entry which is preliminary data.</text>
</comment>